<evidence type="ECO:0000313" key="1">
    <source>
        <dbReference type="EMBL" id="GAA0454060.1"/>
    </source>
</evidence>
<evidence type="ECO:0000313" key="2">
    <source>
        <dbReference type="Proteomes" id="UP001500740"/>
    </source>
</evidence>
<gene>
    <name evidence="1" type="ORF">GCM10008935_06100</name>
</gene>
<organism evidence="1 2">
    <name type="scientific">Alkalibacillus silvisoli</name>
    <dbReference type="NCBI Taxonomy" id="392823"/>
    <lineage>
        <taxon>Bacteria</taxon>
        <taxon>Bacillati</taxon>
        <taxon>Bacillota</taxon>
        <taxon>Bacilli</taxon>
        <taxon>Bacillales</taxon>
        <taxon>Bacillaceae</taxon>
        <taxon>Alkalibacillus</taxon>
    </lineage>
</organism>
<dbReference type="SUPFAM" id="SSF53756">
    <property type="entry name" value="UDP-Glycosyltransferase/glycogen phosphorylase"/>
    <property type="match status" value="1"/>
</dbReference>
<sequence length="435" mass="50833">MAIDERNYWFTYITFLKQFKSLQYHGYPIALFSHYFRNTTSNHRVINYFKENSATQYINLQKEFVLNEPRMISNSKPKSSLPIGFYDHLLRLPKKQIVRQFEQGEIIWLSKKTLVKESYIKSIHAKRYQEQAKVMFKSIEHHPILGDPAFQKYFLNEIPMIIASLIAAMKLIEQNPMKALVIGTTNELKSRVLTYVARRNGIPTVCLQHGIIASPLGYLPKVADHLVVYSSYEQDLYKQYGVNPSTVHPLGHPRFDPIMNMKRSKRSQNPKRKQPIILLICHHEQFEQTRTIINKLERQGYDLILKPRTSLKKLRKEIRPSKHIVINNKAHLHELIARSDCVISYESTVVLEAMLFNKPVFIWKSEQLIPVRTFESIGAFFYEEAGKIANHVISFFQDGLKAEADQVRQDYIKDHYFSSSASSLNELVKLLKRTF</sequence>
<dbReference type="Gene3D" id="3.40.50.12580">
    <property type="match status" value="1"/>
</dbReference>
<dbReference type="RefSeq" id="WP_343781702.1">
    <property type="nucleotide sequence ID" value="NZ_BAAACZ010000005.1"/>
</dbReference>
<accession>A0ABN0ZNU1</accession>
<reference evidence="1 2" key="1">
    <citation type="journal article" date="2019" name="Int. J. Syst. Evol. Microbiol.">
        <title>The Global Catalogue of Microorganisms (GCM) 10K type strain sequencing project: providing services to taxonomists for standard genome sequencing and annotation.</title>
        <authorList>
            <consortium name="The Broad Institute Genomics Platform"/>
            <consortium name="The Broad Institute Genome Sequencing Center for Infectious Disease"/>
            <person name="Wu L."/>
            <person name="Ma J."/>
        </authorList>
    </citation>
    <scope>NUCLEOTIDE SEQUENCE [LARGE SCALE GENOMIC DNA]</scope>
    <source>
        <strain evidence="1 2">JCM 14193</strain>
    </source>
</reference>
<protein>
    <submittedName>
        <fullName evidence="1">CDP-glycerol glycerophosphotransferase family protein</fullName>
    </submittedName>
</protein>
<dbReference type="EMBL" id="BAAACZ010000005">
    <property type="protein sequence ID" value="GAA0454060.1"/>
    <property type="molecule type" value="Genomic_DNA"/>
</dbReference>
<dbReference type="Proteomes" id="UP001500740">
    <property type="component" value="Unassembled WGS sequence"/>
</dbReference>
<dbReference type="InterPro" id="IPR043148">
    <property type="entry name" value="TagF_C"/>
</dbReference>
<name>A0ABN0ZNU1_9BACI</name>
<comment type="caution">
    <text evidence="1">The sequence shown here is derived from an EMBL/GenBank/DDBJ whole genome shotgun (WGS) entry which is preliminary data.</text>
</comment>
<keyword evidence="2" id="KW-1185">Reference proteome</keyword>
<proteinExistence type="predicted"/>